<reference evidence="1" key="2">
    <citation type="journal article" date="2015" name="Fish Shellfish Immunol.">
        <title>Early steps in the European eel (Anguilla anguilla)-Vibrio vulnificus interaction in the gills: Role of the RtxA13 toxin.</title>
        <authorList>
            <person name="Callol A."/>
            <person name="Pajuelo D."/>
            <person name="Ebbesson L."/>
            <person name="Teles M."/>
            <person name="MacKenzie S."/>
            <person name="Amaro C."/>
        </authorList>
    </citation>
    <scope>NUCLEOTIDE SEQUENCE</scope>
</reference>
<organism evidence="1">
    <name type="scientific">Anguilla anguilla</name>
    <name type="common">European freshwater eel</name>
    <name type="synonym">Muraena anguilla</name>
    <dbReference type="NCBI Taxonomy" id="7936"/>
    <lineage>
        <taxon>Eukaryota</taxon>
        <taxon>Metazoa</taxon>
        <taxon>Chordata</taxon>
        <taxon>Craniata</taxon>
        <taxon>Vertebrata</taxon>
        <taxon>Euteleostomi</taxon>
        <taxon>Actinopterygii</taxon>
        <taxon>Neopterygii</taxon>
        <taxon>Teleostei</taxon>
        <taxon>Anguilliformes</taxon>
        <taxon>Anguillidae</taxon>
        <taxon>Anguilla</taxon>
    </lineage>
</organism>
<name>A0A0E9Q860_ANGAN</name>
<evidence type="ECO:0000313" key="1">
    <source>
        <dbReference type="EMBL" id="JAH12273.1"/>
    </source>
</evidence>
<sequence>MYPPILLLLSCGLQGRAIFEKGDLPLSLFFFIAGHACLGFHKYLSANYLKGCI</sequence>
<accession>A0A0E9Q860</accession>
<protein>
    <submittedName>
        <fullName evidence="1">Uncharacterized protein</fullName>
    </submittedName>
</protein>
<dbReference type="AlphaFoldDB" id="A0A0E9Q860"/>
<dbReference type="EMBL" id="GBXM01096304">
    <property type="protein sequence ID" value="JAH12273.1"/>
    <property type="molecule type" value="Transcribed_RNA"/>
</dbReference>
<proteinExistence type="predicted"/>
<reference evidence="1" key="1">
    <citation type="submission" date="2014-11" db="EMBL/GenBank/DDBJ databases">
        <authorList>
            <person name="Amaro Gonzalez C."/>
        </authorList>
    </citation>
    <scope>NUCLEOTIDE SEQUENCE</scope>
</reference>